<protein>
    <submittedName>
        <fullName evidence="3">Uncharacterized protein</fullName>
    </submittedName>
</protein>
<evidence type="ECO:0000256" key="2">
    <source>
        <dbReference type="SAM" id="SignalP"/>
    </source>
</evidence>
<feature type="chain" id="PRO_5035941539" evidence="2">
    <location>
        <begin position="18"/>
        <end position="413"/>
    </location>
</feature>
<comment type="caution">
    <text evidence="3">The sequence shown here is derived from an EMBL/GenBank/DDBJ whole genome shotgun (WGS) entry which is preliminary data.</text>
</comment>
<proteinExistence type="predicted"/>
<feature type="compositionally biased region" description="Basic residues" evidence="1">
    <location>
        <begin position="124"/>
        <end position="135"/>
    </location>
</feature>
<evidence type="ECO:0000256" key="1">
    <source>
        <dbReference type="SAM" id="MobiDB-lite"/>
    </source>
</evidence>
<feature type="compositionally biased region" description="Basic and acidic residues" evidence="1">
    <location>
        <begin position="227"/>
        <end position="248"/>
    </location>
</feature>
<name>A0A8S1BFZ8_ARCPL</name>
<feature type="region of interest" description="Disordered" evidence="1">
    <location>
        <begin position="23"/>
        <end position="162"/>
    </location>
</feature>
<feature type="signal peptide" evidence="2">
    <location>
        <begin position="1"/>
        <end position="17"/>
    </location>
</feature>
<gene>
    <name evidence="3" type="ORF">APLA_LOCUS16692</name>
</gene>
<dbReference type="OrthoDB" id="7442477at2759"/>
<keyword evidence="2" id="KW-0732">Signal</keyword>
<dbReference type="EMBL" id="CADEBC010000602">
    <property type="protein sequence ID" value="CAB3258827.1"/>
    <property type="molecule type" value="Genomic_DNA"/>
</dbReference>
<evidence type="ECO:0000313" key="4">
    <source>
        <dbReference type="Proteomes" id="UP000494106"/>
    </source>
</evidence>
<dbReference type="Proteomes" id="UP000494106">
    <property type="component" value="Unassembled WGS sequence"/>
</dbReference>
<keyword evidence="4" id="KW-1185">Reference proteome</keyword>
<feature type="compositionally biased region" description="Basic and acidic residues" evidence="1">
    <location>
        <begin position="64"/>
        <end position="98"/>
    </location>
</feature>
<reference evidence="3 4" key="1">
    <citation type="submission" date="2020-04" db="EMBL/GenBank/DDBJ databases">
        <authorList>
            <person name="Wallbank WR R."/>
            <person name="Pardo Diaz C."/>
            <person name="Kozak K."/>
            <person name="Martin S."/>
            <person name="Jiggins C."/>
            <person name="Moest M."/>
            <person name="Warren A I."/>
            <person name="Byers J.R.P. K."/>
            <person name="Montejo-Kovacevich G."/>
            <person name="Yen C E."/>
        </authorList>
    </citation>
    <scope>NUCLEOTIDE SEQUENCE [LARGE SCALE GENOMIC DNA]</scope>
</reference>
<evidence type="ECO:0000313" key="3">
    <source>
        <dbReference type="EMBL" id="CAB3258827.1"/>
    </source>
</evidence>
<sequence length="413" mass="47574">MVRALLLALTCAAAASAASYGDYSGVKIPQYGGGEYDMGRDSPPSQPSDDYHGHSPDAPASPDYKYEEEPRVKTERPAKEPDDTDTWRRPGRKQRELVRSAGSDTNMRNKYGLDDDDEEIPKFRTNRRFAKHRPRLKSEIEERVDEIPAPRRQNKYSRDRTDVSDIDRKDYFHIDREYVPDDKNKEFDDDVKFMGDEITKKKDRRRAKSKPVKRPRGTFDDYDDDIPPDRQVKGESDEPLIPRDEMRLHQPAILRKAPGQQVYPPASEDEDEDKADPLKVIPGRFKLKGYNEYDDYYDMKRASNIKNRLPSLLRRTTEKEVVTKTSASVAERELDAALGAKGARRQRKEVTSIPEQPTPITIVAATIPTFAPQAVSPLVNRHWIDFITSKHAERLRISMDHIFLALILNYFLR</sequence>
<feature type="compositionally biased region" description="Basic residues" evidence="1">
    <location>
        <begin position="201"/>
        <end position="216"/>
    </location>
</feature>
<feature type="region of interest" description="Disordered" evidence="1">
    <location>
        <begin position="193"/>
        <end position="275"/>
    </location>
</feature>
<feature type="compositionally biased region" description="Basic and acidic residues" evidence="1">
    <location>
        <begin position="136"/>
        <end position="149"/>
    </location>
</feature>
<dbReference type="AlphaFoldDB" id="A0A8S1BFZ8"/>
<accession>A0A8S1BFZ8</accession>
<organism evidence="3 4">
    <name type="scientific">Arctia plantaginis</name>
    <name type="common">Wood tiger moth</name>
    <name type="synonym">Phalaena plantaginis</name>
    <dbReference type="NCBI Taxonomy" id="874455"/>
    <lineage>
        <taxon>Eukaryota</taxon>
        <taxon>Metazoa</taxon>
        <taxon>Ecdysozoa</taxon>
        <taxon>Arthropoda</taxon>
        <taxon>Hexapoda</taxon>
        <taxon>Insecta</taxon>
        <taxon>Pterygota</taxon>
        <taxon>Neoptera</taxon>
        <taxon>Endopterygota</taxon>
        <taxon>Lepidoptera</taxon>
        <taxon>Glossata</taxon>
        <taxon>Ditrysia</taxon>
        <taxon>Noctuoidea</taxon>
        <taxon>Erebidae</taxon>
        <taxon>Arctiinae</taxon>
        <taxon>Arctia</taxon>
    </lineage>
</organism>